<dbReference type="Pfam" id="PF03061">
    <property type="entry name" value="4HBT"/>
    <property type="match status" value="1"/>
</dbReference>
<dbReference type="InterPro" id="IPR006683">
    <property type="entry name" value="Thioestr_dom"/>
</dbReference>
<comment type="caution">
    <text evidence="2">The sequence shown here is derived from an EMBL/GenBank/DDBJ whole genome shotgun (WGS) entry which is preliminary data.</text>
</comment>
<dbReference type="CDD" id="cd03443">
    <property type="entry name" value="PaaI_thioesterase"/>
    <property type="match status" value="1"/>
</dbReference>
<feature type="domain" description="Thioesterase" evidence="1">
    <location>
        <begin position="31"/>
        <end position="103"/>
    </location>
</feature>
<evidence type="ECO:0000259" key="1">
    <source>
        <dbReference type="Pfam" id="PF03061"/>
    </source>
</evidence>
<accession>A0A5C8PHS2</accession>
<dbReference type="InterPro" id="IPR029069">
    <property type="entry name" value="HotDog_dom_sf"/>
</dbReference>
<evidence type="ECO:0000313" key="2">
    <source>
        <dbReference type="EMBL" id="TXL73356.1"/>
    </source>
</evidence>
<gene>
    <name evidence="2" type="ORF">FHP25_21540</name>
</gene>
<dbReference type="EMBL" id="VDUZ01000026">
    <property type="protein sequence ID" value="TXL73356.1"/>
    <property type="molecule type" value="Genomic_DNA"/>
</dbReference>
<dbReference type="Gene3D" id="3.10.129.10">
    <property type="entry name" value="Hotdog Thioesterase"/>
    <property type="match status" value="1"/>
</dbReference>
<evidence type="ECO:0000313" key="3">
    <source>
        <dbReference type="Proteomes" id="UP000321638"/>
    </source>
</evidence>
<dbReference type="Proteomes" id="UP000321638">
    <property type="component" value="Unassembled WGS sequence"/>
</dbReference>
<sequence>MNMAPENTTGELLTRMRYHPQLIGNTHLPALHGGTIGALLETAAIFHLLWEMDNAALPRIINITVDYLRSGRPVDTLARAAFTKLGRRVASVAVEAWQEDRSKPVGAAQIHFLVTPVK</sequence>
<proteinExistence type="predicted"/>
<dbReference type="GO" id="GO:0016790">
    <property type="term" value="F:thiolester hydrolase activity"/>
    <property type="evidence" value="ECO:0007669"/>
    <property type="project" value="UniProtKB-ARBA"/>
</dbReference>
<dbReference type="OrthoDB" id="9813158at2"/>
<name>A0A5C8PHS2_9HYPH</name>
<keyword evidence="3" id="KW-1185">Reference proteome</keyword>
<dbReference type="AlphaFoldDB" id="A0A5C8PHS2"/>
<organism evidence="2 3">
    <name type="scientific">Vineibacter terrae</name>
    <dbReference type="NCBI Taxonomy" id="2586908"/>
    <lineage>
        <taxon>Bacteria</taxon>
        <taxon>Pseudomonadati</taxon>
        <taxon>Pseudomonadota</taxon>
        <taxon>Alphaproteobacteria</taxon>
        <taxon>Hyphomicrobiales</taxon>
        <taxon>Vineibacter</taxon>
    </lineage>
</organism>
<protein>
    <submittedName>
        <fullName evidence="2">PaaI family thioesterase</fullName>
    </submittedName>
</protein>
<dbReference type="SUPFAM" id="SSF54637">
    <property type="entry name" value="Thioesterase/thiol ester dehydrase-isomerase"/>
    <property type="match status" value="1"/>
</dbReference>
<reference evidence="2 3" key="1">
    <citation type="submission" date="2019-06" db="EMBL/GenBank/DDBJ databases">
        <title>New taxonomy in bacterial strain CC-CFT640, isolated from vineyard.</title>
        <authorList>
            <person name="Lin S.-Y."/>
            <person name="Tsai C.-F."/>
            <person name="Young C.-C."/>
        </authorList>
    </citation>
    <scope>NUCLEOTIDE SEQUENCE [LARGE SCALE GENOMIC DNA]</scope>
    <source>
        <strain evidence="2 3">CC-CFT640</strain>
    </source>
</reference>